<dbReference type="KEGG" id="dax:FDQ92_04335"/>
<organism evidence="2 3">
    <name type="scientific">Desulfoglaeba alkanexedens ALDC</name>
    <dbReference type="NCBI Taxonomy" id="980445"/>
    <lineage>
        <taxon>Bacteria</taxon>
        <taxon>Pseudomonadati</taxon>
        <taxon>Thermodesulfobacteriota</taxon>
        <taxon>Syntrophobacteria</taxon>
        <taxon>Syntrophobacterales</taxon>
        <taxon>Syntrophobacteraceae</taxon>
        <taxon>Desulfoglaeba</taxon>
    </lineage>
</organism>
<dbReference type="InterPro" id="IPR038726">
    <property type="entry name" value="PDDEXK_AddAB-type"/>
</dbReference>
<gene>
    <name evidence="2" type="ORF">FDQ92_04335</name>
</gene>
<dbReference type="Gene3D" id="3.90.320.10">
    <property type="match status" value="1"/>
</dbReference>
<dbReference type="EMBL" id="CP040098">
    <property type="protein sequence ID" value="QCQ21472.1"/>
    <property type="molecule type" value="Genomic_DNA"/>
</dbReference>
<dbReference type="OrthoDB" id="5487982at2"/>
<accession>A0A4P8L3W8</accession>
<reference evidence="2 3" key="2">
    <citation type="submission" date="2019-05" db="EMBL/GenBank/DDBJ databases">
        <authorList>
            <person name="Suflita J.M."/>
            <person name="Marks C.R."/>
        </authorList>
    </citation>
    <scope>NUCLEOTIDE SEQUENCE [LARGE SCALE GENOMIC DNA]</scope>
    <source>
        <strain evidence="2 3">ALDC</strain>
    </source>
</reference>
<name>A0A4P8L3W8_9BACT</name>
<protein>
    <recommendedName>
        <fullName evidence="1">PD-(D/E)XK endonuclease-like domain-containing protein</fullName>
    </recommendedName>
</protein>
<dbReference type="InterPro" id="IPR011604">
    <property type="entry name" value="PDDEXK-like_dom_sf"/>
</dbReference>
<dbReference type="Pfam" id="PF12705">
    <property type="entry name" value="PDDEXK_1"/>
    <property type="match status" value="1"/>
</dbReference>
<evidence type="ECO:0000313" key="2">
    <source>
        <dbReference type="EMBL" id="QCQ21472.1"/>
    </source>
</evidence>
<sequence length="926" mass="103421">MTNQALQEHLAALLEKGVTVITESERLAHQLLYAWRLARAATESGGWERPQIFSLNGFLRRIWESAWPKEMPARALYRWRVLSDCLRNQPPPGPLAADAALVLELDDTFRWCLRYGLDPGEGGSSNELVQWRRGVWRRFRERMETAGFFHEAELPRRLVEARERGRRLASGPVAAVGFEFAGTWEKRLLEMLVKKEGARVFPLPQGNAENASFLAFADREQERHGILERLDQDARRGALHETAVVLLDPEHYRDGFRKLLADVYGAPLQGSLAAYNVPGGDSLERSPIFCAGLLPLEFAVQGERRVDLLSLFRSPYFGRFAPRTRALCRWDRLWREKAVEKGLALLLSVVPPEVRAVLPEGGEEVARAVSGLRSTGLRSGSDWVRALRAAWEELEFPVLSGEEDRNEWKHLKQVLPAFEQAFGDEAMTGGDFLGWIREAARQVVVQRKGTEEAGFQVIGALEARGLVFRRLYVPGLVLGVLPQPARSFPFLSREERSAVQGGTVESQLRFGEHLFHQLLAVAPEVVFTRPGADEKGEPLPPSPFWLQERERSSGTSSVWLDPGPALQRASWVAEGLAALAGRHAESGAAAKSLEGPGTLEPATSAAAAMNPAAVSTATNLPAALAEQLVPRQIQATELETLLKCPCLYLFRHVLGVEPLPDAIRGLDPRERGRAVHGILAAFSARAEEIKRREPARWNFQTLEALLRDQLAKAWREVDSIAYWQVEKKRLLGVGEAVRGLLVVWLEKEWERLESGWSWVFAERAFQGLEIRGVPVTLKGRLDRLDHHPEEGWICWDYKTGRPPSTKEIFTEMSRPQLPAYLLAVKRGVVPGLSLESDRLEAGFIELTSAGNVRHIVVLKDSGQLDTFLADWETRVGEALAALLRGELVPRWSGEDRGCASECPYALLCSAFLQDVTHCAQERQEAV</sequence>
<dbReference type="InterPro" id="IPR011335">
    <property type="entry name" value="Restrct_endonuc-II-like"/>
</dbReference>
<proteinExistence type="predicted"/>
<evidence type="ECO:0000259" key="1">
    <source>
        <dbReference type="Pfam" id="PF12705"/>
    </source>
</evidence>
<dbReference type="InterPro" id="IPR027417">
    <property type="entry name" value="P-loop_NTPase"/>
</dbReference>
<dbReference type="SUPFAM" id="SSF52980">
    <property type="entry name" value="Restriction endonuclease-like"/>
    <property type="match status" value="1"/>
</dbReference>
<dbReference type="Proteomes" id="UP000298602">
    <property type="component" value="Chromosome"/>
</dbReference>
<dbReference type="SUPFAM" id="SSF52540">
    <property type="entry name" value="P-loop containing nucleoside triphosphate hydrolases"/>
    <property type="match status" value="1"/>
</dbReference>
<reference evidence="2 3" key="1">
    <citation type="submission" date="2019-05" db="EMBL/GenBank/DDBJ databases">
        <title>The Complete Genome Sequence of the n-alkane-degrading Desulfoglaeba alkanexedens ALDC reveals multiple alkylsuccinate synthase gene clusters.</title>
        <authorList>
            <person name="Callaghan A.V."/>
            <person name="Davidova I.A."/>
            <person name="Duncan K.E."/>
            <person name="Morris B."/>
            <person name="McInerney M.J."/>
        </authorList>
    </citation>
    <scope>NUCLEOTIDE SEQUENCE [LARGE SCALE GENOMIC DNA]</scope>
    <source>
        <strain evidence="2 3">ALDC</strain>
    </source>
</reference>
<evidence type="ECO:0000313" key="3">
    <source>
        <dbReference type="Proteomes" id="UP000298602"/>
    </source>
</evidence>
<keyword evidence="3" id="KW-1185">Reference proteome</keyword>
<dbReference type="RefSeq" id="WP_137423443.1">
    <property type="nucleotide sequence ID" value="NZ_CP040098.1"/>
</dbReference>
<dbReference type="AlphaFoldDB" id="A0A4P8L3W8"/>
<feature type="domain" description="PD-(D/E)XK endonuclease-like" evidence="1">
    <location>
        <begin position="635"/>
        <end position="908"/>
    </location>
</feature>